<evidence type="ECO:0000313" key="3">
    <source>
        <dbReference type="Proteomes" id="UP001595719"/>
    </source>
</evidence>
<gene>
    <name evidence="2" type="ORF">ACFOY0_24940</name>
</gene>
<sequence length="125" mass="14735">MKNMYKGTYNTDGEYTGFYVEGIHESIPEPNVELNEEEWQQALSKNYKVIGGKHTYSPFVQSPEELLESIRATRNTLLIESDWTQMEDSPLTETKKLEWKNYRQELRDLTETDNPEFIVWPSKPL</sequence>
<feature type="domain" description="Phage tail assembly chaperone-like" evidence="1">
    <location>
        <begin position="68"/>
        <end position="124"/>
    </location>
</feature>
<dbReference type="Gene3D" id="6.10.140.1310">
    <property type="match status" value="1"/>
</dbReference>
<name>A0ABV8WDR4_9FLAO</name>
<keyword evidence="3" id="KW-1185">Reference proteome</keyword>
<accession>A0ABV8WDR4</accession>
<organism evidence="2 3">
    <name type="scientific">Flavobacterium quisquiliarum</name>
    <dbReference type="NCBI Taxonomy" id="1834436"/>
    <lineage>
        <taxon>Bacteria</taxon>
        <taxon>Pseudomonadati</taxon>
        <taxon>Bacteroidota</taxon>
        <taxon>Flavobacteriia</taxon>
        <taxon>Flavobacteriales</taxon>
        <taxon>Flavobacteriaceae</taxon>
        <taxon>Flavobacterium</taxon>
    </lineage>
</organism>
<dbReference type="EMBL" id="JBHSCO010000009">
    <property type="protein sequence ID" value="MFC4394260.1"/>
    <property type="molecule type" value="Genomic_DNA"/>
</dbReference>
<evidence type="ECO:0000259" key="1">
    <source>
        <dbReference type="Pfam" id="PF16778"/>
    </source>
</evidence>
<dbReference type="RefSeq" id="WP_179002475.1">
    <property type="nucleotide sequence ID" value="NZ_JBHSCO010000009.1"/>
</dbReference>
<proteinExistence type="predicted"/>
<reference evidence="3" key="1">
    <citation type="journal article" date="2019" name="Int. J. Syst. Evol. Microbiol.">
        <title>The Global Catalogue of Microorganisms (GCM) 10K type strain sequencing project: providing services to taxonomists for standard genome sequencing and annotation.</title>
        <authorList>
            <consortium name="The Broad Institute Genomics Platform"/>
            <consortium name="The Broad Institute Genome Sequencing Center for Infectious Disease"/>
            <person name="Wu L."/>
            <person name="Ma J."/>
        </authorList>
    </citation>
    <scope>NUCLEOTIDE SEQUENCE [LARGE SCALE GENOMIC DNA]</scope>
    <source>
        <strain evidence="3">CGMCC 1.15345</strain>
    </source>
</reference>
<dbReference type="Proteomes" id="UP001595719">
    <property type="component" value="Unassembled WGS sequence"/>
</dbReference>
<protein>
    <submittedName>
        <fullName evidence="2">Tail fiber assembly protein</fullName>
    </submittedName>
</protein>
<dbReference type="Pfam" id="PF16778">
    <property type="entry name" value="Phage_tail_APC"/>
    <property type="match status" value="1"/>
</dbReference>
<dbReference type="InterPro" id="IPR031893">
    <property type="entry name" value="Phage_tail_APC"/>
</dbReference>
<evidence type="ECO:0000313" key="2">
    <source>
        <dbReference type="EMBL" id="MFC4394260.1"/>
    </source>
</evidence>
<comment type="caution">
    <text evidence="2">The sequence shown here is derived from an EMBL/GenBank/DDBJ whole genome shotgun (WGS) entry which is preliminary data.</text>
</comment>